<organism evidence="1">
    <name type="scientific">Rhizophora mucronata</name>
    <name type="common">Asiatic mangrove</name>
    <dbReference type="NCBI Taxonomy" id="61149"/>
    <lineage>
        <taxon>Eukaryota</taxon>
        <taxon>Viridiplantae</taxon>
        <taxon>Streptophyta</taxon>
        <taxon>Embryophyta</taxon>
        <taxon>Tracheophyta</taxon>
        <taxon>Spermatophyta</taxon>
        <taxon>Magnoliopsida</taxon>
        <taxon>eudicotyledons</taxon>
        <taxon>Gunneridae</taxon>
        <taxon>Pentapetalae</taxon>
        <taxon>rosids</taxon>
        <taxon>fabids</taxon>
        <taxon>Malpighiales</taxon>
        <taxon>Rhizophoraceae</taxon>
        <taxon>Rhizophora</taxon>
    </lineage>
</organism>
<reference evidence="1" key="1">
    <citation type="submission" date="2018-02" db="EMBL/GenBank/DDBJ databases">
        <title>Rhizophora mucronata_Transcriptome.</title>
        <authorList>
            <person name="Meera S.P."/>
            <person name="Sreeshan A."/>
            <person name="Augustine A."/>
        </authorList>
    </citation>
    <scope>NUCLEOTIDE SEQUENCE</scope>
    <source>
        <tissue evidence="1">Leaf</tissue>
    </source>
</reference>
<evidence type="ECO:0000313" key="1">
    <source>
        <dbReference type="EMBL" id="MBW86643.1"/>
    </source>
</evidence>
<name>A0A2P2IZK2_RHIMU</name>
<accession>A0A2P2IZK2</accession>
<sequence length="10" mass="1253">MLKSLHQCHR</sequence>
<dbReference type="EMBL" id="GGEC01006160">
    <property type="protein sequence ID" value="MBW86643.1"/>
    <property type="molecule type" value="Transcribed_RNA"/>
</dbReference>
<protein>
    <submittedName>
        <fullName evidence="1">Uncharacterized protein</fullName>
    </submittedName>
</protein>
<proteinExistence type="predicted"/>